<feature type="region of interest" description="Disordered" evidence="1">
    <location>
        <begin position="59"/>
        <end position="81"/>
    </location>
</feature>
<evidence type="ECO:0000256" key="1">
    <source>
        <dbReference type="SAM" id="MobiDB-lite"/>
    </source>
</evidence>
<comment type="caution">
    <text evidence="2">The sequence shown here is derived from an EMBL/GenBank/DDBJ whole genome shotgun (WGS) entry which is preliminary data.</text>
</comment>
<sequence>MVTRCSRAVSRTKNAELWVCTPSRGSRAVLRGQGLSPRTATVPESARRWPSMISTSVVLPAPLGPSRPKNSPRATVSDTPSTARVAPYVLWTPVRATAGPAAGSAGGSCGVRGAVDVMELSLGWNTGLRGPEGDQAVSR</sequence>
<evidence type="ECO:0000313" key="2">
    <source>
        <dbReference type="EMBL" id="GFN04488.1"/>
    </source>
</evidence>
<dbReference type="AlphaFoldDB" id="A0A7J0CQ86"/>
<dbReference type="EMBL" id="BLWD01000001">
    <property type="protein sequence ID" value="GFN04488.1"/>
    <property type="molecule type" value="Genomic_DNA"/>
</dbReference>
<organism evidence="2 3">
    <name type="scientific">Streptomyces microflavus</name>
    <name type="common">Streptomyces lipmanii</name>
    <dbReference type="NCBI Taxonomy" id="1919"/>
    <lineage>
        <taxon>Bacteria</taxon>
        <taxon>Bacillati</taxon>
        <taxon>Actinomycetota</taxon>
        <taxon>Actinomycetes</taxon>
        <taxon>Kitasatosporales</taxon>
        <taxon>Streptomycetaceae</taxon>
        <taxon>Streptomyces</taxon>
    </lineage>
</organism>
<name>A0A7J0CQ86_STRMI</name>
<accession>A0A7J0CQ86</accession>
<evidence type="ECO:0000313" key="3">
    <source>
        <dbReference type="Proteomes" id="UP000498740"/>
    </source>
</evidence>
<protein>
    <submittedName>
        <fullName evidence="2">Uncharacterized protein</fullName>
    </submittedName>
</protein>
<gene>
    <name evidence="2" type="ORF">Smic_30440</name>
</gene>
<reference evidence="2 3" key="1">
    <citation type="submission" date="2020-05" db="EMBL/GenBank/DDBJ databases">
        <title>Whole genome shotgun sequence of Streptomyces microflavus NBRC 13062.</title>
        <authorList>
            <person name="Komaki H."/>
            <person name="Tamura T."/>
        </authorList>
    </citation>
    <scope>NUCLEOTIDE SEQUENCE [LARGE SCALE GENOMIC DNA]</scope>
    <source>
        <strain evidence="2 3">NBRC 13062</strain>
    </source>
</reference>
<proteinExistence type="predicted"/>
<dbReference type="Proteomes" id="UP000498740">
    <property type="component" value="Unassembled WGS sequence"/>
</dbReference>
<feature type="compositionally biased region" description="Polar residues" evidence="1">
    <location>
        <begin position="68"/>
        <end position="81"/>
    </location>
</feature>